<feature type="non-terminal residue" evidence="1">
    <location>
        <position position="121"/>
    </location>
</feature>
<name>A0ACA9SFD1_9GLOM</name>
<evidence type="ECO:0000313" key="2">
    <source>
        <dbReference type="Proteomes" id="UP000789920"/>
    </source>
</evidence>
<organism evidence="1 2">
    <name type="scientific">Racocetra persica</name>
    <dbReference type="NCBI Taxonomy" id="160502"/>
    <lineage>
        <taxon>Eukaryota</taxon>
        <taxon>Fungi</taxon>
        <taxon>Fungi incertae sedis</taxon>
        <taxon>Mucoromycota</taxon>
        <taxon>Glomeromycotina</taxon>
        <taxon>Glomeromycetes</taxon>
        <taxon>Diversisporales</taxon>
        <taxon>Gigasporaceae</taxon>
        <taxon>Racocetra</taxon>
    </lineage>
</organism>
<dbReference type="Proteomes" id="UP000789920">
    <property type="component" value="Unassembled WGS sequence"/>
</dbReference>
<accession>A0ACA9SFD1</accession>
<protein>
    <submittedName>
        <fullName evidence="1">2792_t:CDS:1</fullName>
    </submittedName>
</protein>
<dbReference type="EMBL" id="CAJVQC010117274">
    <property type="protein sequence ID" value="CAG8837305.1"/>
    <property type="molecule type" value="Genomic_DNA"/>
</dbReference>
<gene>
    <name evidence="1" type="ORF">RPERSI_LOCUS30253</name>
</gene>
<comment type="caution">
    <text evidence="1">The sequence shown here is derived from an EMBL/GenBank/DDBJ whole genome shotgun (WGS) entry which is preliminary data.</text>
</comment>
<reference evidence="1" key="1">
    <citation type="submission" date="2021-06" db="EMBL/GenBank/DDBJ databases">
        <authorList>
            <person name="Kallberg Y."/>
            <person name="Tangrot J."/>
            <person name="Rosling A."/>
        </authorList>
    </citation>
    <scope>NUCLEOTIDE SEQUENCE</scope>
    <source>
        <strain evidence="1">MA461A</strain>
    </source>
</reference>
<proteinExistence type="predicted"/>
<feature type="non-terminal residue" evidence="1">
    <location>
        <position position="1"/>
    </location>
</feature>
<evidence type="ECO:0000313" key="1">
    <source>
        <dbReference type="EMBL" id="CAG8837305.1"/>
    </source>
</evidence>
<sequence>DLYKLMVNSNAAKEDNYKTKSFYIDSAELSEGVKYLMKFAESFKCESVVEIGLIGGKIDEIRRNETAFVHRGFMYLMAIRAQVPSEMCSQDLENFSRHFQRKYSNYESYQNFIDRQLDNWQ</sequence>
<keyword evidence="2" id="KW-1185">Reference proteome</keyword>